<dbReference type="Proteomes" id="UP000668214">
    <property type="component" value="Unassembled WGS sequence"/>
</dbReference>
<protein>
    <submittedName>
        <fullName evidence="2">MOS1T transposase</fullName>
    </submittedName>
</protein>
<dbReference type="AlphaFoldDB" id="A0A836FDP0"/>
<dbReference type="GO" id="GO:0000793">
    <property type="term" value="C:condensed chromosome"/>
    <property type="evidence" value="ECO:0007669"/>
    <property type="project" value="TreeGrafter"/>
</dbReference>
<dbReference type="InterPro" id="IPR041426">
    <property type="entry name" value="Mos1_HTH"/>
</dbReference>
<evidence type="ECO:0000313" key="3">
    <source>
        <dbReference type="Proteomes" id="UP000668214"/>
    </source>
</evidence>
<accession>A0A836FDP0</accession>
<dbReference type="GO" id="GO:0044547">
    <property type="term" value="F:DNA topoisomerase binding"/>
    <property type="evidence" value="ECO:0007669"/>
    <property type="project" value="TreeGrafter"/>
</dbReference>
<dbReference type="GO" id="GO:0005634">
    <property type="term" value="C:nucleus"/>
    <property type="evidence" value="ECO:0007669"/>
    <property type="project" value="TreeGrafter"/>
</dbReference>
<evidence type="ECO:0000259" key="1">
    <source>
        <dbReference type="Pfam" id="PF17906"/>
    </source>
</evidence>
<dbReference type="GO" id="GO:0000729">
    <property type="term" value="P:DNA double-strand break processing"/>
    <property type="evidence" value="ECO:0007669"/>
    <property type="project" value="TreeGrafter"/>
</dbReference>
<reference evidence="2" key="1">
    <citation type="submission" date="2020-02" db="EMBL/GenBank/DDBJ databases">
        <title>Relaxed selection underlies rapid genomic changes in the transitions from sociality to social parasitism in ants.</title>
        <authorList>
            <person name="Bi X."/>
        </authorList>
    </citation>
    <scope>NUCLEOTIDE SEQUENCE</scope>
    <source>
        <strain evidence="2">BGI-DK2014c</strain>
        <tissue evidence="2">Whole body</tissue>
    </source>
</reference>
<dbReference type="Gene3D" id="1.10.10.1450">
    <property type="match status" value="1"/>
</dbReference>
<proteinExistence type="predicted"/>
<dbReference type="GO" id="GO:0031297">
    <property type="term" value="P:replication fork processing"/>
    <property type="evidence" value="ECO:0007669"/>
    <property type="project" value="TreeGrafter"/>
</dbReference>
<organism evidence="2 3">
    <name type="scientific">Pseudoatta argentina</name>
    <dbReference type="NCBI Taxonomy" id="621737"/>
    <lineage>
        <taxon>Eukaryota</taxon>
        <taxon>Metazoa</taxon>
        <taxon>Ecdysozoa</taxon>
        <taxon>Arthropoda</taxon>
        <taxon>Hexapoda</taxon>
        <taxon>Insecta</taxon>
        <taxon>Pterygota</taxon>
        <taxon>Neoptera</taxon>
        <taxon>Endopterygota</taxon>
        <taxon>Hymenoptera</taxon>
        <taxon>Apocrita</taxon>
        <taxon>Aculeata</taxon>
        <taxon>Formicoidea</taxon>
        <taxon>Formicidae</taxon>
        <taxon>Myrmicinae</taxon>
        <taxon>Pseudoatta</taxon>
    </lineage>
</organism>
<feature type="domain" description="Mos1 transposase HTH" evidence="1">
    <location>
        <begin position="8"/>
        <end position="57"/>
    </location>
</feature>
<feature type="non-terminal residue" evidence="2">
    <location>
        <position position="1"/>
    </location>
</feature>
<dbReference type="GO" id="GO:0042800">
    <property type="term" value="F:histone H3K4 methyltransferase activity"/>
    <property type="evidence" value="ECO:0007669"/>
    <property type="project" value="TreeGrafter"/>
</dbReference>
<dbReference type="GO" id="GO:0000014">
    <property type="term" value="F:single-stranded DNA endodeoxyribonuclease activity"/>
    <property type="evidence" value="ECO:0007669"/>
    <property type="project" value="TreeGrafter"/>
</dbReference>
<gene>
    <name evidence="2" type="ORF">G6Z78_0010580</name>
</gene>
<dbReference type="PANTHER" id="PTHR46060">
    <property type="entry name" value="MARINER MOS1 TRANSPOSASE-LIKE PROTEIN"/>
    <property type="match status" value="1"/>
</dbReference>
<evidence type="ECO:0000313" key="2">
    <source>
        <dbReference type="EMBL" id="KAG5317498.1"/>
    </source>
</evidence>
<dbReference type="GO" id="GO:0015074">
    <property type="term" value="P:DNA integration"/>
    <property type="evidence" value="ECO:0007669"/>
    <property type="project" value="TreeGrafter"/>
</dbReference>
<dbReference type="GO" id="GO:0003690">
    <property type="term" value="F:double-stranded DNA binding"/>
    <property type="evidence" value="ECO:0007669"/>
    <property type="project" value="TreeGrafter"/>
</dbReference>
<dbReference type="PANTHER" id="PTHR46060:SF2">
    <property type="entry name" value="HISTONE-LYSINE N-METHYLTRANSFERASE SETMAR"/>
    <property type="match status" value="1"/>
</dbReference>
<dbReference type="InterPro" id="IPR052709">
    <property type="entry name" value="Transposase-MT_Hybrid"/>
</dbReference>
<dbReference type="Pfam" id="PF17906">
    <property type="entry name" value="HTH_48"/>
    <property type="match status" value="1"/>
</dbReference>
<feature type="non-terminal residue" evidence="2">
    <location>
        <position position="92"/>
    </location>
</feature>
<dbReference type="GO" id="GO:0035861">
    <property type="term" value="C:site of double-strand break"/>
    <property type="evidence" value="ECO:0007669"/>
    <property type="project" value="TreeGrafter"/>
</dbReference>
<dbReference type="EMBL" id="JAANIA010002142">
    <property type="protein sequence ID" value="KAG5317498.1"/>
    <property type="molecule type" value="Genomic_DNA"/>
</dbReference>
<dbReference type="GO" id="GO:0046975">
    <property type="term" value="F:histone H3K36 methyltransferase activity"/>
    <property type="evidence" value="ECO:0007669"/>
    <property type="project" value="TreeGrafter"/>
</dbReference>
<comment type="caution">
    <text evidence="2">The sequence shown here is derived from an EMBL/GenBank/DDBJ whole genome shotgun (WGS) entry which is preliminary data.</text>
</comment>
<keyword evidence="3" id="KW-1185">Reference proteome</keyword>
<dbReference type="GO" id="GO:0006303">
    <property type="term" value="P:double-strand break repair via nonhomologous end joining"/>
    <property type="evidence" value="ECO:0007669"/>
    <property type="project" value="TreeGrafter"/>
</dbReference>
<name>A0A836FDP0_9HYME</name>
<dbReference type="GO" id="GO:0044774">
    <property type="term" value="P:mitotic DNA integrity checkpoint signaling"/>
    <property type="evidence" value="ECO:0007669"/>
    <property type="project" value="TreeGrafter"/>
</dbReference>
<sequence length="92" mass="11267">MSKFLPNKVYLRGILLHYFIQKKSAAEAHRILVQTYGDNALSDTTCRDWFRRFKNNDFQLEDKERLTMKTHLRRYQNLEKYYKLMSQLFQNV</sequence>
<dbReference type="GO" id="GO:0003697">
    <property type="term" value="F:single-stranded DNA binding"/>
    <property type="evidence" value="ECO:0007669"/>
    <property type="project" value="TreeGrafter"/>
</dbReference>